<dbReference type="EMBL" id="JANTEZ010000005">
    <property type="protein sequence ID" value="MCS5715613.1"/>
    <property type="molecule type" value="Genomic_DNA"/>
</dbReference>
<feature type="signal peptide" evidence="1">
    <location>
        <begin position="1"/>
        <end position="29"/>
    </location>
</feature>
<gene>
    <name evidence="2" type="ORF">NVV95_13760</name>
</gene>
<dbReference type="Pfam" id="PF04122">
    <property type="entry name" value="CW_binding_2"/>
    <property type="match status" value="3"/>
</dbReference>
<dbReference type="InterPro" id="IPR051922">
    <property type="entry name" value="Bact_Sporulation_Assoc"/>
</dbReference>
<name>A0ABT2GHF3_9MICO</name>
<dbReference type="Proteomes" id="UP001165580">
    <property type="component" value="Unassembled WGS sequence"/>
</dbReference>
<dbReference type="Gene3D" id="3.40.50.12090">
    <property type="match status" value="2"/>
</dbReference>
<accession>A0ABT2GHF3</accession>
<reference evidence="2" key="1">
    <citation type="submission" date="2022-08" db="EMBL/GenBank/DDBJ databases">
        <authorList>
            <person name="Deng Y."/>
            <person name="Han X.-F."/>
            <person name="Zhang Y.-Q."/>
        </authorList>
    </citation>
    <scope>NUCLEOTIDE SEQUENCE</scope>
    <source>
        <strain evidence="2">CPCC 205716</strain>
    </source>
</reference>
<dbReference type="PANTHER" id="PTHR30032:SF8">
    <property type="entry name" value="GERMINATION-SPECIFIC N-ACETYLMURAMOYL-L-ALANINE AMIDASE"/>
    <property type="match status" value="1"/>
</dbReference>
<keyword evidence="3" id="KW-1185">Reference proteome</keyword>
<evidence type="ECO:0000256" key="1">
    <source>
        <dbReference type="SAM" id="SignalP"/>
    </source>
</evidence>
<evidence type="ECO:0000313" key="3">
    <source>
        <dbReference type="Proteomes" id="UP001165580"/>
    </source>
</evidence>
<proteinExistence type="predicted"/>
<evidence type="ECO:0000313" key="2">
    <source>
        <dbReference type="EMBL" id="MCS5715613.1"/>
    </source>
</evidence>
<organism evidence="2 3">
    <name type="scientific">Herbiconiux gentiana</name>
    <dbReference type="NCBI Taxonomy" id="2970912"/>
    <lineage>
        <taxon>Bacteria</taxon>
        <taxon>Bacillati</taxon>
        <taxon>Actinomycetota</taxon>
        <taxon>Actinomycetes</taxon>
        <taxon>Micrococcales</taxon>
        <taxon>Microbacteriaceae</taxon>
        <taxon>Herbiconiux</taxon>
    </lineage>
</organism>
<dbReference type="PANTHER" id="PTHR30032">
    <property type="entry name" value="N-ACETYLMURAMOYL-L-ALANINE AMIDASE-RELATED"/>
    <property type="match status" value="1"/>
</dbReference>
<dbReference type="InterPro" id="IPR007253">
    <property type="entry name" value="Cell_wall-bd_2"/>
</dbReference>
<keyword evidence="1" id="KW-0732">Signal</keyword>
<sequence>MKRTMISRASMAFPLLVALLVVAPVAAHASVEKVTTDDSYQFVLGSPGVVPSPGIFANDRGTAGLTIKVVTPPAKGVLSAPPDGMVGGFTYTPNDGTVIEDSFTYCLHSAGTCLSNVSRVSIKFRQLAIASDFLATAVDMKLEAPEAKLILDNDDDLAVNWSLLSKPRHGQLAQPSRLGVGFVYTPDPGFQGIDMFRYCLSRLSGSAADCISQQAVVSISIGDGGITRVGGADRFAVAAEVSRRGHPTGTAPVMVASGEGYADALSAAPAAVKSGASLLLATKAALPAATAGEITRLQPMKVTVVGGPAAISDGVVAEIKRLLPVGAQVERIGGEDRFAVSRAIAKQFFGTSAHSFVTTGLNFPDALAAGAAAGSGGEPVLLVNGGADSVDAETKAALSGLATSRLAVVGGPNAVSGGMETSLKGLASVDRLMGADRYETAVSVAKAVFPTADTVYFTTGLNFPDALVGSVAAGAGHSPIYTVPGTCVPQSVLDDMARLGAQHVVLLGGERALSPAVEQLTPCD</sequence>
<dbReference type="RefSeq" id="WP_259487123.1">
    <property type="nucleotide sequence ID" value="NZ_JANTEZ010000005.1"/>
</dbReference>
<comment type="caution">
    <text evidence="2">The sequence shown here is derived from an EMBL/GenBank/DDBJ whole genome shotgun (WGS) entry which is preliminary data.</text>
</comment>
<feature type="chain" id="PRO_5046821089" evidence="1">
    <location>
        <begin position="30"/>
        <end position="524"/>
    </location>
</feature>
<protein>
    <submittedName>
        <fullName evidence="2">Cell wall-binding repeat-containing protein</fullName>
    </submittedName>
</protein>